<evidence type="ECO:0000256" key="2">
    <source>
        <dbReference type="ARBA" id="ARBA00022723"/>
    </source>
</evidence>
<dbReference type="EMBL" id="JAFEKC020000024">
    <property type="protein sequence ID" value="KAK0507206.1"/>
    <property type="molecule type" value="Genomic_DNA"/>
</dbReference>
<accession>A0AA39U3U7</accession>
<dbReference type="InterPro" id="IPR007175">
    <property type="entry name" value="Rpr2/Snm1/Rpp21"/>
</dbReference>
<comment type="caution">
    <text evidence="6">The sequence shown here is derived from an EMBL/GenBank/DDBJ whole genome shotgun (WGS) entry which is preliminary data.</text>
</comment>
<keyword evidence="2" id="KW-0479">Metal-binding</keyword>
<proteinExistence type="inferred from homology"/>
<evidence type="ECO:0000313" key="6">
    <source>
        <dbReference type="EMBL" id="KAK0507206.1"/>
    </source>
</evidence>
<dbReference type="AlphaFoldDB" id="A0AA39U3U7"/>
<evidence type="ECO:0000256" key="5">
    <source>
        <dbReference type="SAM" id="MobiDB-lite"/>
    </source>
</evidence>
<feature type="compositionally biased region" description="Low complexity" evidence="5">
    <location>
        <begin position="82"/>
        <end position="91"/>
    </location>
</feature>
<feature type="region of interest" description="Disordered" evidence="5">
    <location>
        <begin position="36"/>
        <end position="91"/>
    </location>
</feature>
<feature type="compositionally biased region" description="Basic and acidic residues" evidence="5">
    <location>
        <begin position="46"/>
        <end position="58"/>
    </location>
</feature>
<organism evidence="6 7">
    <name type="scientific">Cladonia borealis</name>
    <dbReference type="NCBI Taxonomy" id="184061"/>
    <lineage>
        <taxon>Eukaryota</taxon>
        <taxon>Fungi</taxon>
        <taxon>Dikarya</taxon>
        <taxon>Ascomycota</taxon>
        <taxon>Pezizomycotina</taxon>
        <taxon>Lecanoromycetes</taxon>
        <taxon>OSLEUM clade</taxon>
        <taxon>Lecanoromycetidae</taxon>
        <taxon>Lecanorales</taxon>
        <taxon>Lecanorineae</taxon>
        <taxon>Cladoniaceae</taxon>
        <taxon>Cladonia</taxon>
    </lineage>
</organism>
<evidence type="ECO:0000256" key="3">
    <source>
        <dbReference type="ARBA" id="ARBA00022833"/>
    </source>
</evidence>
<sequence>MTSNKGKAKGGLQQKHIHSRISYLFQAATYLAETGRKAQQCGSNQKADDQTANKHCEESAMSEEAPSRQSPHAVLPSQDDQGAGTTAAEAGSAPRIQDIGLSRQLFAHLRAVSLKSQIRISPKIKHSICKRCDQLLVPGCSATTYVENKSRKGKKPWADVLVITCVACGISKRFPVGAKRQLRREKRPTQPKEQSANVTALLER</sequence>
<name>A0AA39U3U7_9LECA</name>
<dbReference type="GO" id="GO:0046872">
    <property type="term" value="F:metal ion binding"/>
    <property type="evidence" value="ECO:0007669"/>
    <property type="project" value="UniProtKB-KW"/>
</dbReference>
<dbReference type="Pfam" id="PF04032">
    <property type="entry name" value="Rpr2"/>
    <property type="match status" value="1"/>
</dbReference>
<keyword evidence="3" id="KW-0862">Zinc</keyword>
<evidence type="ECO:0000256" key="4">
    <source>
        <dbReference type="ARBA" id="ARBA00038402"/>
    </source>
</evidence>
<evidence type="ECO:0008006" key="8">
    <source>
        <dbReference type="Google" id="ProtNLM"/>
    </source>
</evidence>
<comment type="similarity">
    <text evidence="4">Belongs to the eukaryotic/archaeal RNase P protein component 4 family.</text>
</comment>
<gene>
    <name evidence="6" type="ORF">JMJ35_010244</name>
</gene>
<dbReference type="GO" id="GO:0008033">
    <property type="term" value="P:tRNA processing"/>
    <property type="evidence" value="ECO:0007669"/>
    <property type="project" value="UniProtKB-KW"/>
</dbReference>
<evidence type="ECO:0000313" key="7">
    <source>
        <dbReference type="Proteomes" id="UP001166286"/>
    </source>
</evidence>
<keyword evidence="7" id="KW-1185">Reference proteome</keyword>
<protein>
    <recommendedName>
        <fullName evidence="8">Rpr2-domain-containing protein</fullName>
    </recommendedName>
</protein>
<reference evidence="6" key="1">
    <citation type="submission" date="2023-03" db="EMBL/GenBank/DDBJ databases">
        <title>Complete genome of Cladonia borealis.</title>
        <authorList>
            <person name="Park H."/>
        </authorList>
    </citation>
    <scope>NUCLEOTIDE SEQUENCE</scope>
    <source>
        <strain evidence="6">ANT050790</strain>
    </source>
</reference>
<dbReference type="Gene3D" id="6.20.50.20">
    <property type="match status" value="1"/>
</dbReference>
<dbReference type="Proteomes" id="UP001166286">
    <property type="component" value="Unassembled WGS sequence"/>
</dbReference>
<keyword evidence="1" id="KW-0819">tRNA processing</keyword>
<dbReference type="PANTHER" id="PTHR14742:SF0">
    <property type="entry name" value="RIBONUCLEASE P PROTEIN SUBUNIT P21"/>
    <property type="match status" value="1"/>
</dbReference>
<feature type="region of interest" description="Disordered" evidence="5">
    <location>
        <begin position="179"/>
        <end position="204"/>
    </location>
</feature>
<dbReference type="GO" id="GO:0005655">
    <property type="term" value="C:nucleolar ribonuclease P complex"/>
    <property type="evidence" value="ECO:0007669"/>
    <property type="project" value="TreeGrafter"/>
</dbReference>
<dbReference type="PANTHER" id="PTHR14742">
    <property type="entry name" value="RIBONUCLEASE P SUBUNIT P21"/>
    <property type="match status" value="1"/>
</dbReference>
<evidence type="ECO:0000256" key="1">
    <source>
        <dbReference type="ARBA" id="ARBA00022694"/>
    </source>
</evidence>